<evidence type="ECO:0000313" key="2">
    <source>
        <dbReference type="EMBL" id="MEQ2308626.1"/>
    </source>
</evidence>
<evidence type="ECO:0000256" key="1">
    <source>
        <dbReference type="SAM" id="MobiDB-lite"/>
    </source>
</evidence>
<accession>A0ABV0ZT01</accession>
<evidence type="ECO:0000313" key="3">
    <source>
        <dbReference type="Proteomes" id="UP001469553"/>
    </source>
</evidence>
<sequence>MTLFLCPGPRFKLLPQIRLPKCALPALTQFLSPDHCNLHFHWVNKPENLCDAFWLLPCHHPEEQKFSFLVPSWILKRFYKPTKKLEDQGSNKHPCVGLSSEKKVFTLEQEKFGSCKCIHWTANKGAINFCKTNGIVLQQPAKPLLQRPAKLLLQQPANPLLKKHSLTSPLSQYWSDPYQQPGMKKLTVTRLSELPHPVGGQMPRSPSSPWTPETITYSI</sequence>
<feature type="compositionally biased region" description="Polar residues" evidence="1">
    <location>
        <begin position="204"/>
        <end position="219"/>
    </location>
</feature>
<gene>
    <name evidence="2" type="ORF">AMECASPLE_030148</name>
</gene>
<keyword evidence="3" id="KW-1185">Reference proteome</keyword>
<feature type="region of interest" description="Disordered" evidence="1">
    <location>
        <begin position="196"/>
        <end position="219"/>
    </location>
</feature>
<protein>
    <submittedName>
        <fullName evidence="2">Uncharacterized protein</fullName>
    </submittedName>
</protein>
<comment type="caution">
    <text evidence="2">The sequence shown here is derived from an EMBL/GenBank/DDBJ whole genome shotgun (WGS) entry which is preliminary data.</text>
</comment>
<reference evidence="2 3" key="1">
    <citation type="submission" date="2021-06" db="EMBL/GenBank/DDBJ databases">
        <authorList>
            <person name="Palmer J.M."/>
        </authorList>
    </citation>
    <scope>NUCLEOTIDE SEQUENCE [LARGE SCALE GENOMIC DNA]</scope>
    <source>
        <strain evidence="2 3">AS_MEX2019</strain>
        <tissue evidence="2">Muscle</tissue>
    </source>
</reference>
<organism evidence="2 3">
    <name type="scientific">Ameca splendens</name>
    <dbReference type="NCBI Taxonomy" id="208324"/>
    <lineage>
        <taxon>Eukaryota</taxon>
        <taxon>Metazoa</taxon>
        <taxon>Chordata</taxon>
        <taxon>Craniata</taxon>
        <taxon>Vertebrata</taxon>
        <taxon>Euteleostomi</taxon>
        <taxon>Actinopterygii</taxon>
        <taxon>Neopterygii</taxon>
        <taxon>Teleostei</taxon>
        <taxon>Neoteleostei</taxon>
        <taxon>Acanthomorphata</taxon>
        <taxon>Ovalentaria</taxon>
        <taxon>Atherinomorphae</taxon>
        <taxon>Cyprinodontiformes</taxon>
        <taxon>Goodeidae</taxon>
        <taxon>Ameca</taxon>
    </lineage>
</organism>
<dbReference type="EMBL" id="JAHRIP010069382">
    <property type="protein sequence ID" value="MEQ2308626.1"/>
    <property type="molecule type" value="Genomic_DNA"/>
</dbReference>
<proteinExistence type="predicted"/>
<name>A0ABV0ZT01_9TELE</name>
<dbReference type="Proteomes" id="UP001469553">
    <property type="component" value="Unassembled WGS sequence"/>
</dbReference>